<feature type="transmembrane region" description="Helical" evidence="7">
    <location>
        <begin position="350"/>
        <end position="372"/>
    </location>
</feature>
<evidence type="ECO:0000256" key="4">
    <source>
        <dbReference type="ARBA" id="ARBA00022989"/>
    </source>
</evidence>
<comment type="similarity">
    <text evidence="6">Belongs to the ABC-4 integral membrane protein family.</text>
</comment>
<protein>
    <submittedName>
        <fullName evidence="10">MacB-like core domain-containing protein</fullName>
    </submittedName>
</protein>
<proteinExistence type="inferred from homology"/>
<feature type="transmembrane region" description="Helical" evidence="7">
    <location>
        <begin position="15"/>
        <end position="39"/>
    </location>
</feature>
<evidence type="ECO:0000256" key="6">
    <source>
        <dbReference type="ARBA" id="ARBA00038076"/>
    </source>
</evidence>
<name>A0A1K1MDQ6_RUMFL</name>
<gene>
    <name evidence="10" type="ORF">SAMN02910280_1091</name>
</gene>
<feature type="transmembrane region" description="Helical" evidence="7">
    <location>
        <begin position="741"/>
        <end position="763"/>
    </location>
</feature>
<feature type="transmembrane region" description="Helical" evidence="7">
    <location>
        <begin position="644"/>
        <end position="670"/>
    </location>
</feature>
<dbReference type="PANTHER" id="PTHR30572">
    <property type="entry name" value="MEMBRANE COMPONENT OF TRANSPORTER-RELATED"/>
    <property type="match status" value="1"/>
</dbReference>
<organism evidence="10 11">
    <name type="scientific">Ruminococcus flavefaciens</name>
    <dbReference type="NCBI Taxonomy" id="1265"/>
    <lineage>
        <taxon>Bacteria</taxon>
        <taxon>Bacillati</taxon>
        <taxon>Bacillota</taxon>
        <taxon>Clostridia</taxon>
        <taxon>Eubacteriales</taxon>
        <taxon>Oscillospiraceae</taxon>
        <taxon>Ruminococcus</taxon>
    </lineage>
</organism>
<comment type="subcellular location">
    <subcellularLocation>
        <location evidence="1">Cell membrane</location>
        <topology evidence="1">Multi-pass membrane protein</topology>
    </subcellularLocation>
</comment>
<dbReference type="Proteomes" id="UP000183461">
    <property type="component" value="Unassembled WGS sequence"/>
</dbReference>
<dbReference type="InterPro" id="IPR003838">
    <property type="entry name" value="ABC3_permease_C"/>
</dbReference>
<feature type="transmembrane region" description="Helical" evidence="7">
    <location>
        <begin position="700"/>
        <end position="721"/>
    </location>
</feature>
<evidence type="ECO:0000313" key="11">
    <source>
        <dbReference type="Proteomes" id="UP000183461"/>
    </source>
</evidence>
<feature type="domain" description="ABC3 transporter permease C-terminal" evidence="8">
    <location>
        <begin position="653"/>
        <end position="772"/>
    </location>
</feature>
<sequence length="779" mass="86731">MVKLIKAGFRKDRTIMAVFLMIIFISTFLLHTGMLASMYPRLFDEYADEQHPADYIIWTTADNGSIDTALAECNGVKCYATEDMVNIPVFKFTTSRCSKERAQSGWFVQRLGDNVGYETFVFDKRNDNIGEKRIYINTYIAAANDLCIGDKMSLDTPYGKFEYYIAGIYQHLIMGNSYYYESALLDETSFRELQEAAGKSDSGKMHLVFAFAEDGADIEDEMEAALLQLRGDGSTYANGHGIELSRSGYTVVVNILAGFIAAFAVIIMAICFIMIVFTINNNISRDIINIGALRSVGHTVRQIRAALTAEFVILGAVGSLAGMILSYAIYPAMEKMFIRELCGIIWKERFYPGISLGMLAGVLLMTAAVAMFSTMKIKKLQPVTALRFGLRSNSFKKNHFPLSETRGKLNFLLALKSSMQNMGQNIVIFFMITAVAFVTQFSGLLFYNTRVDITNFQRMIQGDAPDAYVYLKDDSYESACRVIDVLSKVDGVSEAYGLFSVEATVGDDDVTLIYVTDPDCVYCGVYEGEIMREDNEVVIGSSVAESLGVGVGDEITVGYGENSRRYLITGLQQSVMNTRLYMTDKAAQALGVDTRYNRIRVRVTDATDKRVEEVLGRIDSLDDDAITETKNYYREQRSSENVPVYAVGFIVLIMIILSVATVLLVIRLLLKAVFIRKEREFGIKKAVGFTSTQLRYQLSLSLMPTTIIAAITGSVAGYILLNPLFTLILGGYGIRNANLLLQPFLIPITAISVMLLVFAFSFIMSGRMKKLSAYKLIQE</sequence>
<feature type="domain" description="MacB-like periplasmic core" evidence="9">
    <location>
        <begin position="453"/>
        <end position="612"/>
    </location>
</feature>
<keyword evidence="5 7" id="KW-0472">Membrane</keyword>
<keyword evidence="3 7" id="KW-0812">Transmembrane</keyword>
<evidence type="ECO:0000256" key="2">
    <source>
        <dbReference type="ARBA" id="ARBA00022475"/>
    </source>
</evidence>
<evidence type="ECO:0000256" key="3">
    <source>
        <dbReference type="ARBA" id="ARBA00022692"/>
    </source>
</evidence>
<dbReference type="Pfam" id="PF12704">
    <property type="entry name" value="MacB_PCD"/>
    <property type="match status" value="1"/>
</dbReference>
<dbReference type="InterPro" id="IPR050250">
    <property type="entry name" value="Macrolide_Exporter_MacB"/>
</dbReference>
<dbReference type="InterPro" id="IPR025857">
    <property type="entry name" value="MacB_PCD"/>
</dbReference>
<evidence type="ECO:0000259" key="9">
    <source>
        <dbReference type="Pfam" id="PF12704"/>
    </source>
</evidence>
<dbReference type="GO" id="GO:0022857">
    <property type="term" value="F:transmembrane transporter activity"/>
    <property type="evidence" value="ECO:0007669"/>
    <property type="project" value="TreeGrafter"/>
</dbReference>
<accession>A0A1K1MDQ6</accession>
<evidence type="ECO:0000256" key="1">
    <source>
        <dbReference type="ARBA" id="ARBA00004651"/>
    </source>
</evidence>
<feature type="transmembrane region" description="Helical" evidence="7">
    <location>
        <begin position="426"/>
        <end position="447"/>
    </location>
</feature>
<evidence type="ECO:0000256" key="7">
    <source>
        <dbReference type="SAM" id="Phobius"/>
    </source>
</evidence>
<dbReference type="EMBL" id="FPIP01000002">
    <property type="protein sequence ID" value="SFW21177.1"/>
    <property type="molecule type" value="Genomic_DNA"/>
</dbReference>
<evidence type="ECO:0000256" key="5">
    <source>
        <dbReference type="ARBA" id="ARBA00023136"/>
    </source>
</evidence>
<feature type="transmembrane region" description="Helical" evidence="7">
    <location>
        <begin position="255"/>
        <end position="279"/>
    </location>
</feature>
<feature type="transmembrane region" description="Helical" evidence="7">
    <location>
        <begin position="311"/>
        <end position="330"/>
    </location>
</feature>
<dbReference type="AlphaFoldDB" id="A0A1K1MDQ6"/>
<keyword evidence="4 7" id="KW-1133">Transmembrane helix</keyword>
<dbReference type="PANTHER" id="PTHR30572:SF4">
    <property type="entry name" value="ABC TRANSPORTER PERMEASE YTRF"/>
    <property type="match status" value="1"/>
</dbReference>
<dbReference type="Pfam" id="PF02687">
    <property type="entry name" value="FtsX"/>
    <property type="match status" value="2"/>
</dbReference>
<evidence type="ECO:0000259" key="8">
    <source>
        <dbReference type="Pfam" id="PF02687"/>
    </source>
</evidence>
<feature type="domain" description="ABC3 transporter permease C-terminal" evidence="8">
    <location>
        <begin position="262"/>
        <end position="382"/>
    </location>
</feature>
<keyword evidence="2" id="KW-1003">Cell membrane</keyword>
<reference evidence="10 11" key="1">
    <citation type="submission" date="2016-11" db="EMBL/GenBank/DDBJ databases">
        <authorList>
            <person name="Jaros S."/>
            <person name="Januszkiewicz K."/>
            <person name="Wedrychowicz H."/>
        </authorList>
    </citation>
    <scope>NUCLEOTIDE SEQUENCE [LARGE SCALE GENOMIC DNA]</scope>
    <source>
        <strain evidence="10 11">YL228</strain>
    </source>
</reference>
<dbReference type="RefSeq" id="WP_072299460.1">
    <property type="nucleotide sequence ID" value="NZ_FPIP01000002.1"/>
</dbReference>
<dbReference type="GO" id="GO:0005886">
    <property type="term" value="C:plasma membrane"/>
    <property type="evidence" value="ECO:0007669"/>
    <property type="project" value="UniProtKB-SubCell"/>
</dbReference>
<evidence type="ECO:0000313" key="10">
    <source>
        <dbReference type="EMBL" id="SFW21177.1"/>
    </source>
</evidence>